<reference evidence="2" key="1">
    <citation type="journal article" date="2020" name="Stud. Mycol.">
        <title>101 Dothideomycetes genomes: a test case for predicting lifestyles and emergence of pathogens.</title>
        <authorList>
            <person name="Haridas S."/>
            <person name="Albert R."/>
            <person name="Binder M."/>
            <person name="Bloem J."/>
            <person name="Labutti K."/>
            <person name="Salamov A."/>
            <person name="Andreopoulos B."/>
            <person name="Baker S."/>
            <person name="Barry K."/>
            <person name="Bills G."/>
            <person name="Bluhm B."/>
            <person name="Cannon C."/>
            <person name="Castanera R."/>
            <person name="Culley D."/>
            <person name="Daum C."/>
            <person name="Ezra D."/>
            <person name="Gonzalez J."/>
            <person name="Henrissat B."/>
            <person name="Kuo A."/>
            <person name="Liang C."/>
            <person name="Lipzen A."/>
            <person name="Lutzoni F."/>
            <person name="Magnuson J."/>
            <person name="Mondo S."/>
            <person name="Nolan M."/>
            <person name="Ohm R."/>
            <person name="Pangilinan J."/>
            <person name="Park H.-J."/>
            <person name="Ramirez L."/>
            <person name="Alfaro M."/>
            <person name="Sun H."/>
            <person name="Tritt A."/>
            <person name="Yoshinaga Y."/>
            <person name="Zwiers L.-H."/>
            <person name="Turgeon B."/>
            <person name="Goodwin S."/>
            <person name="Spatafora J."/>
            <person name="Crous P."/>
            <person name="Grigoriev I."/>
        </authorList>
    </citation>
    <scope>NUCLEOTIDE SEQUENCE</scope>
    <source>
        <strain evidence="2">CBS 107.79</strain>
    </source>
</reference>
<keyword evidence="3" id="KW-1185">Reference proteome</keyword>
<dbReference type="Proteomes" id="UP000800036">
    <property type="component" value="Unassembled WGS sequence"/>
</dbReference>
<protein>
    <recommendedName>
        <fullName evidence="4">Fungal N-terminal domain-containing protein</fullName>
    </recommendedName>
</protein>
<evidence type="ECO:0000313" key="2">
    <source>
        <dbReference type="EMBL" id="KAF1974232.1"/>
    </source>
</evidence>
<evidence type="ECO:0008006" key="4">
    <source>
        <dbReference type="Google" id="ProtNLM"/>
    </source>
</evidence>
<proteinExistence type="predicted"/>
<feature type="signal peptide" evidence="1">
    <location>
        <begin position="1"/>
        <end position="15"/>
    </location>
</feature>
<organism evidence="2 3">
    <name type="scientific">Bimuria novae-zelandiae CBS 107.79</name>
    <dbReference type="NCBI Taxonomy" id="1447943"/>
    <lineage>
        <taxon>Eukaryota</taxon>
        <taxon>Fungi</taxon>
        <taxon>Dikarya</taxon>
        <taxon>Ascomycota</taxon>
        <taxon>Pezizomycotina</taxon>
        <taxon>Dothideomycetes</taxon>
        <taxon>Pleosporomycetidae</taxon>
        <taxon>Pleosporales</taxon>
        <taxon>Massarineae</taxon>
        <taxon>Didymosphaeriaceae</taxon>
        <taxon>Bimuria</taxon>
    </lineage>
</organism>
<sequence length="107" mass="11588">MNLLALASIGGVIGAAITCVEYLNDVKNASKGGAGCERELVSSLALLFELKHDLAEPNSAKIRQGAVRILSVKDGPFAQCETILKDLQTKLTKDHKFYATVKWKITK</sequence>
<gene>
    <name evidence="2" type="ORF">BU23DRAFT_567734</name>
</gene>
<dbReference type="AlphaFoldDB" id="A0A6A5VE47"/>
<dbReference type="EMBL" id="ML976676">
    <property type="protein sequence ID" value="KAF1974232.1"/>
    <property type="molecule type" value="Genomic_DNA"/>
</dbReference>
<name>A0A6A5VE47_9PLEO</name>
<keyword evidence="1" id="KW-0732">Signal</keyword>
<evidence type="ECO:0000256" key="1">
    <source>
        <dbReference type="SAM" id="SignalP"/>
    </source>
</evidence>
<evidence type="ECO:0000313" key="3">
    <source>
        <dbReference type="Proteomes" id="UP000800036"/>
    </source>
</evidence>
<feature type="chain" id="PRO_5025500575" description="Fungal N-terminal domain-containing protein" evidence="1">
    <location>
        <begin position="16"/>
        <end position="107"/>
    </location>
</feature>
<accession>A0A6A5VE47</accession>